<sequence>MRRIIITMASLPLLALAGCGDTGSADADGDGAVSVAEAADRMDDEGMRPQAGRYRVSTEILEFDLPGAPAGAGDMIREQMASGQESEYCLTQADVDEGYEAMARRSQDAGENCSFSRFDASGGNIDAEMICTMPGQGTMTITMDGEGTATSSVMETAMRGSIPGMGDMTMRARATHQRIGDC</sequence>
<name>A0A845A0Z2_9SPHN</name>
<evidence type="ECO:0000256" key="1">
    <source>
        <dbReference type="SAM" id="SignalP"/>
    </source>
</evidence>
<dbReference type="RefSeq" id="WP_131453045.1">
    <property type="nucleotide sequence ID" value="NZ_BMJK01000001.1"/>
</dbReference>
<gene>
    <name evidence="2" type="ORF">GRI62_09265</name>
</gene>
<comment type="caution">
    <text evidence="2">The sequence shown here is derived from an EMBL/GenBank/DDBJ whole genome shotgun (WGS) entry which is preliminary data.</text>
</comment>
<dbReference type="OrthoDB" id="7405484at2"/>
<reference evidence="2 3" key="1">
    <citation type="submission" date="2019-12" db="EMBL/GenBank/DDBJ databases">
        <title>Genomic-based taxomic classification of the family Erythrobacteraceae.</title>
        <authorList>
            <person name="Xu L."/>
        </authorList>
    </citation>
    <scope>NUCLEOTIDE SEQUENCE [LARGE SCALE GENOMIC DNA]</scope>
    <source>
        <strain evidence="2 3">RC4-10-4</strain>
    </source>
</reference>
<dbReference type="Pfam" id="PF12276">
    <property type="entry name" value="DUF3617"/>
    <property type="match status" value="1"/>
</dbReference>
<organism evidence="2 3">
    <name type="scientific">Aurantiacibacter arachoides</name>
    <dbReference type="NCBI Taxonomy" id="1850444"/>
    <lineage>
        <taxon>Bacteria</taxon>
        <taxon>Pseudomonadati</taxon>
        <taxon>Pseudomonadota</taxon>
        <taxon>Alphaproteobacteria</taxon>
        <taxon>Sphingomonadales</taxon>
        <taxon>Erythrobacteraceae</taxon>
        <taxon>Aurantiacibacter</taxon>
    </lineage>
</organism>
<accession>A0A845A0Z2</accession>
<protein>
    <submittedName>
        <fullName evidence="2">DUF3617 family protein</fullName>
    </submittedName>
</protein>
<dbReference type="InterPro" id="IPR022061">
    <property type="entry name" value="DUF3617"/>
</dbReference>
<dbReference type="Proteomes" id="UP000460626">
    <property type="component" value="Unassembled WGS sequence"/>
</dbReference>
<evidence type="ECO:0000313" key="3">
    <source>
        <dbReference type="Proteomes" id="UP000460626"/>
    </source>
</evidence>
<dbReference type="PROSITE" id="PS51257">
    <property type="entry name" value="PROKAR_LIPOPROTEIN"/>
    <property type="match status" value="1"/>
</dbReference>
<dbReference type="AlphaFoldDB" id="A0A845A0Z2"/>
<keyword evidence="3" id="KW-1185">Reference proteome</keyword>
<dbReference type="EMBL" id="WTYH01000001">
    <property type="protein sequence ID" value="MXO93795.1"/>
    <property type="molecule type" value="Genomic_DNA"/>
</dbReference>
<evidence type="ECO:0000313" key="2">
    <source>
        <dbReference type="EMBL" id="MXO93795.1"/>
    </source>
</evidence>
<feature type="chain" id="PRO_5032778571" evidence="1">
    <location>
        <begin position="18"/>
        <end position="182"/>
    </location>
</feature>
<proteinExistence type="predicted"/>
<keyword evidence="1" id="KW-0732">Signal</keyword>
<feature type="signal peptide" evidence="1">
    <location>
        <begin position="1"/>
        <end position="17"/>
    </location>
</feature>